<sequence length="114" mass="12422">MNGEKKKRKMGEEENEEEQIEKFFALIKSTREVRERMATAGETKEKAAADRPQPAGGAAAVWNPTFRLEDFMEAAPPPSPPMEKAAEAGPSTDGGKQESDEKSGDKGLDLNLSL</sequence>
<dbReference type="FunCoup" id="A0A6I9TPF4">
    <property type="interactions" value="16"/>
</dbReference>
<name>A0A6I9TPF4_SESIN</name>
<evidence type="ECO:0000313" key="5">
    <source>
        <dbReference type="Proteomes" id="UP000504604"/>
    </source>
</evidence>
<dbReference type="GO" id="GO:0005634">
    <property type="term" value="C:nucleus"/>
    <property type="evidence" value="ECO:0007669"/>
    <property type="project" value="UniProtKB-SubCell"/>
</dbReference>
<dbReference type="PANTHER" id="PTHR33669">
    <property type="entry name" value="PROTEIN NEGATIVE REGULATOR OF RESISTANCE"/>
    <property type="match status" value="1"/>
</dbReference>
<dbReference type="Pfam" id="PF15699">
    <property type="entry name" value="NPR1_interact"/>
    <property type="match status" value="1"/>
</dbReference>
<comment type="subcellular location">
    <subcellularLocation>
        <location evidence="1">Nucleus</location>
    </subcellularLocation>
</comment>
<feature type="compositionally biased region" description="Basic and acidic residues" evidence="4">
    <location>
        <begin position="95"/>
        <end position="108"/>
    </location>
</feature>
<reference evidence="6" key="1">
    <citation type="submission" date="2025-08" db="UniProtKB">
        <authorList>
            <consortium name="RefSeq"/>
        </authorList>
    </citation>
    <scope>IDENTIFICATION</scope>
</reference>
<evidence type="ECO:0000256" key="4">
    <source>
        <dbReference type="SAM" id="MobiDB-lite"/>
    </source>
</evidence>
<evidence type="ECO:0000256" key="3">
    <source>
        <dbReference type="ARBA" id="ARBA00023242"/>
    </source>
</evidence>
<organism evidence="5 6">
    <name type="scientific">Sesamum indicum</name>
    <name type="common">Oriental sesame</name>
    <name type="synonym">Sesamum orientale</name>
    <dbReference type="NCBI Taxonomy" id="4182"/>
    <lineage>
        <taxon>Eukaryota</taxon>
        <taxon>Viridiplantae</taxon>
        <taxon>Streptophyta</taxon>
        <taxon>Embryophyta</taxon>
        <taxon>Tracheophyta</taxon>
        <taxon>Spermatophyta</taxon>
        <taxon>Magnoliopsida</taxon>
        <taxon>eudicotyledons</taxon>
        <taxon>Gunneridae</taxon>
        <taxon>Pentapetalae</taxon>
        <taxon>asterids</taxon>
        <taxon>lamiids</taxon>
        <taxon>Lamiales</taxon>
        <taxon>Pedaliaceae</taxon>
        <taxon>Sesamum</taxon>
    </lineage>
</organism>
<keyword evidence="3" id="KW-0539">Nucleus</keyword>
<gene>
    <name evidence="6" type="primary">LOC105168986</name>
</gene>
<dbReference type="InParanoid" id="A0A6I9TPF4"/>
<dbReference type="RefSeq" id="XP_011087523.1">
    <property type="nucleotide sequence ID" value="XM_011089221.2"/>
</dbReference>
<dbReference type="PANTHER" id="PTHR33669:SF14">
    <property type="entry name" value="NRR REPRESSOR HOMOLOG 3"/>
    <property type="match status" value="1"/>
</dbReference>
<dbReference type="InterPro" id="IPR031425">
    <property type="entry name" value="NPR1/NH1-interacting"/>
</dbReference>
<keyword evidence="5" id="KW-1185">Reference proteome</keyword>
<evidence type="ECO:0000256" key="1">
    <source>
        <dbReference type="ARBA" id="ARBA00004123"/>
    </source>
</evidence>
<dbReference type="AlphaFoldDB" id="A0A6I9TPF4"/>
<protein>
    <submittedName>
        <fullName evidence="6">Protein NIM1-INTERACTING 1</fullName>
    </submittedName>
</protein>
<feature type="compositionally biased region" description="Basic and acidic residues" evidence="4">
    <location>
        <begin position="34"/>
        <end position="49"/>
    </location>
</feature>
<evidence type="ECO:0000256" key="2">
    <source>
        <dbReference type="ARBA" id="ARBA00009937"/>
    </source>
</evidence>
<accession>A0A6I9TPF4</accession>
<comment type="similarity">
    <text evidence="2">Belongs to the NPR1-interactor family.</text>
</comment>
<dbReference type="Proteomes" id="UP000504604">
    <property type="component" value="Linkage group LG8"/>
</dbReference>
<evidence type="ECO:0000313" key="6">
    <source>
        <dbReference type="RefSeq" id="XP_011087523.1"/>
    </source>
</evidence>
<dbReference type="GO" id="GO:0010112">
    <property type="term" value="P:regulation of systemic acquired resistance"/>
    <property type="evidence" value="ECO:0007669"/>
    <property type="project" value="InterPro"/>
</dbReference>
<dbReference type="GeneID" id="105168986"/>
<dbReference type="KEGG" id="sind:105168986"/>
<feature type="region of interest" description="Disordered" evidence="4">
    <location>
        <begin position="34"/>
        <end position="114"/>
    </location>
</feature>
<proteinExistence type="inferred from homology"/>